<dbReference type="EMBL" id="BJVQ01000030">
    <property type="protein sequence ID" value="GEL47115.1"/>
    <property type="molecule type" value="Genomic_DNA"/>
</dbReference>
<dbReference type="SUPFAM" id="SSF54593">
    <property type="entry name" value="Glyoxalase/Bleomycin resistance protein/Dihydroxybiphenyl dioxygenase"/>
    <property type="match status" value="2"/>
</dbReference>
<reference evidence="3 5" key="2">
    <citation type="submission" date="2020-08" db="EMBL/GenBank/DDBJ databases">
        <title>Sequencing the genomes of 1000 actinobacteria strains.</title>
        <authorList>
            <person name="Klenk H.-P."/>
        </authorList>
    </citation>
    <scope>NUCLEOTIDE SEQUENCE [LARGE SCALE GENOMIC DNA]</scope>
    <source>
        <strain evidence="3 5">DSM 9581</strain>
    </source>
</reference>
<dbReference type="AlphaFoldDB" id="A0A511FCZ1"/>
<dbReference type="EMBL" id="JACHDN010000001">
    <property type="protein sequence ID" value="MBB5475206.1"/>
    <property type="molecule type" value="Genomic_DNA"/>
</dbReference>
<name>A0A511FCZ1_9CELL</name>
<dbReference type="Proteomes" id="UP000321723">
    <property type="component" value="Unassembled WGS sequence"/>
</dbReference>
<dbReference type="Gene3D" id="3.10.180.10">
    <property type="entry name" value="2,3-Dihydroxybiphenyl 1,2-Dioxygenase, domain 1"/>
    <property type="match status" value="2"/>
</dbReference>
<feature type="domain" description="Glyoxalase-like" evidence="1">
    <location>
        <begin position="13"/>
        <end position="108"/>
    </location>
</feature>
<sequence length="251" mass="26711">MIVWTTAFLDGPADGWAATLAHWQAVTAGTLSAFRGPDEEFVTVLPPTGDAFLRAQRTRSGPPGVHLDLHVPDVRAAADVAVALGAREVAASGHVVLTSPGGMPFCFVRPGEHGHRPAPQRWPAAAGAAPHASLVDQYAIDVPADRWAAEAAFWPALTGWAPRPAASGATLVPLERPAGLPLRILLQRLDEPTGPVRAHLDVACDDRDAETARHAALGARVERVRERWTVLVDPAGRRYCLTDRDPTTGRG</sequence>
<evidence type="ECO:0000313" key="5">
    <source>
        <dbReference type="Proteomes" id="UP000564629"/>
    </source>
</evidence>
<gene>
    <name evidence="2" type="ORF">CHO01_22310</name>
    <name evidence="3" type="ORF">HNR08_003942</name>
</gene>
<dbReference type="PANTHER" id="PTHR35908">
    <property type="entry name" value="HYPOTHETICAL FUSION PROTEIN"/>
    <property type="match status" value="1"/>
</dbReference>
<comment type="caution">
    <text evidence="2">The sequence shown here is derived from an EMBL/GenBank/DDBJ whole genome shotgun (WGS) entry which is preliminary data.</text>
</comment>
<evidence type="ECO:0000313" key="4">
    <source>
        <dbReference type="Proteomes" id="UP000321723"/>
    </source>
</evidence>
<dbReference type="RefSeq" id="WP_146837935.1">
    <property type="nucleotide sequence ID" value="NZ_BJVQ01000030.1"/>
</dbReference>
<dbReference type="Pfam" id="PF18029">
    <property type="entry name" value="Glyoxalase_6"/>
    <property type="match status" value="2"/>
</dbReference>
<evidence type="ECO:0000313" key="2">
    <source>
        <dbReference type="EMBL" id="GEL47115.1"/>
    </source>
</evidence>
<dbReference type="Proteomes" id="UP000564629">
    <property type="component" value="Unassembled WGS sequence"/>
</dbReference>
<organism evidence="2 4">
    <name type="scientific">Cellulomonas hominis</name>
    <dbReference type="NCBI Taxonomy" id="156981"/>
    <lineage>
        <taxon>Bacteria</taxon>
        <taxon>Bacillati</taxon>
        <taxon>Actinomycetota</taxon>
        <taxon>Actinomycetes</taxon>
        <taxon>Micrococcales</taxon>
        <taxon>Cellulomonadaceae</taxon>
        <taxon>Cellulomonas</taxon>
    </lineage>
</organism>
<keyword evidence="4" id="KW-1185">Reference proteome</keyword>
<dbReference type="OrthoDB" id="3286168at2"/>
<accession>A0A511FCZ1</accession>
<protein>
    <recommendedName>
        <fullName evidence="1">Glyoxalase-like domain-containing protein</fullName>
    </recommendedName>
</protein>
<dbReference type="InterPro" id="IPR029068">
    <property type="entry name" value="Glyas_Bleomycin-R_OHBP_Dase"/>
</dbReference>
<dbReference type="InterPro" id="IPR041581">
    <property type="entry name" value="Glyoxalase_6"/>
</dbReference>
<dbReference type="PANTHER" id="PTHR35908:SF1">
    <property type="entry name" value="CONSERVED PROTEIN"/>
    <property type="match status" value="1"/>
</dbReference>
<feature type="domain" description="Glyoxalase-like" evidence="1">
    <location>
        <begin position="140"/>
        <end position="242"/>
    </location>
</feature>
<proteinExistence type="predicted"/>
<reference evidence="2 4" key="1">
    <citation type="submission" date="2019-07" db="EMBL/GenBank/DDBJ databases">
        <title>Whole genome shotgun sequence of Cellulomonas hominis NBRC 16055.</title>
        <authorList>
            <person name="Hosoyama A."/>
            <person name="Uohara A."/>
            <person name="Ohji S."/>
            <person name="Ichikawa N."/>
        </authorList>
    </citation>
    <scope>NUCLEOTIDE SEQUENCE [LARGE SCALE GENOMIC DNA]</scope>
    <source>
        <strain evidence="2 4">NBRC 16055</strain>
    </source>
</reference>
<evidence type="ECO:0000313" key="3">
    <source>
        <dbReference type="EMBL" id="MBB5475206.1"/>
    </source>
</evidence>
<evidence type="ECO:0000259" key="1">
    <source>
        <dbReference type="Pfam" id="PF18029"/>
    </source>
</evidence>